<reference evidence="2" key="1">
    <citation type="journal article" date="2020" name="Stud. Mycol.">
        <title>101 Dothideomycetes genomes: a test case for predicting lifestyles and emergence of pathogens.</title>
        <authorList>
            <person name="Haridas S."/>
            <person name="Albert R."/>
            <person name="Binder M."/>
            <person name="Bloem J."/>
            <person name="Labutti K."/>
            <person name="Salamov A."/>
            <person name="Andreopoulos B."/>
            <person name="Baker S."/>
            <person name="Barry K."/>
            <person name="Bills G."/>
            <person name="Bluhm B."/>
            <person name="Cannon C."/>
            <person name="Castanera R."/>
            <person name="Culley D."/>
            <person name="Daum C."/>
            <person name="Ezra D."/>
            <person name="Gonzalez J."/>
            <person name="Henrissat B."/>
            <person name="Kuo A."/>
            <person name="Liang C."/>
            <person name="Lipzen A."/>
            <person name="Lutzoni F."/>
            <person name="Magnuson J."/>
            <person name="Mondo S."/>
            <person name="Nolan M."/>
            <person name="Ohm R."/>
            <person name="Pangilinan J."/>
            <person name="Park H.-J."/>
            <person name="Ramirez L."/>
            <person name="Alfaro M."/>
            <person name="Sun H."/>
            <person name="Tritt A."/>
            <person name="Yoshinaga Y."/>
            <person name="Zwiers L.-H."/>
            <person name="Turgeon B."/>
            <person name="Goodwin S."/>
            <person name="Spatafora J."/>
            <person name="Crous P."/>
            <person name="Grigoriev I."/>
        </authorList>
    </citation>
    <scope>NUCLEOTIDE SEQUENCE</scope>
    <source>
        <strain evidence="2">CBS 122681</strain>
    </source>
</reference>
<feature type="compositionally biased region" description="Basic and acidic residues" evidence="1">
    <location>
        <begin position="518"/>
        <end position="530"/>
    </location>
</feature>
<feature type="compositionally biased region" description="Polar residues" evidence="1">
    <location>
        <begin position="66"/>
        <end position="83"/>
    </location>
</feature>
<feature type="compositionally biased region" description="Polar residues" evidence="1">
    <location>
        <begin position="44"/>
        <end position="56"/>
    </location>
</feature>
<dbReference type="EMBL" id="MU004409">
    <property type="protein sequence ID" value="KAF2652143.1"/>
    <property type="molecule type" value="Genomic_DNA"/>
</dbReference>
<proteinExistence type="predicted"/>
<feature type="compositionally biased region" description="Polar residues" evidence="1">
    <location>
        <begin position="314"/>
        <end position="328"/>
    </location>
</feature>
<evidence type="ECO:0000256" key="1">
    <source>
        <dbReference type="SAM" id="MobiDB-lite"/>
    </source>
</evidence>
<accession>A0A6A6SZU7</accession>
<feature type="compositionally biased region" description="Polar residues" evidence="1">
    <location>
        <begin position="336"/>
        <end position="346"/>
    </location>
</feature>
<evidence type="ECO:0008006" key="4">
    <source>
        <dbReference type="Google" id="ProtNLM"/>
    </source>
</evidence>
<sequence length="545" mass="57413">MSSTQHTASPRGPRAKHQHSKSGTQVQPNTNGNGKQSQRRPKGNRTNNGVNGTPQKGGNAAYGSPGKTQANALDPSFTDSAVVSSEDVPIPTGPRYKKHTQSQPAVDRVFSPTSIAAAALTDSELPVKNPSATPVKQAAYAGPTFHASPAPSALPIPKFLSKSVPAKSFAEPPTPPEDGSESASPPTPSRASPSRAPIAVPERREFSPLNMLFKADAEEKARNANASPASLTLSNSPNQTPARHQLHHSKHNSQSSMTALFPIELDAESKPSHPSPPLASLSANRSITAPGKIPQVGDSAGRQNDPVVQELLNRLNQTKNPPTSTPPRTLNRVPSEPSSRHQTPSPHNDGRSPFRSASGPTTPAPPGPEQSSDLFYGNQANLSPLFKAAKTDSSKRNSGLRTEITADSPVLPQNGFAPISPPPRMDPNAVSRGYLAQALGGPLSPRRGSAPQVQPYGGPPNQRTRTPGKRSYQPRPDSYPHVNSSGAVKANAIPPAKTNPFIPSSVQAKKYSSPPTKAPDHSSLEDDLKRMLNVKVSGDTTSGVQ</sequence>
<evidence type="ECO:0000313" key="3">
    <source>
        <dbReference type="Proteomes" id="UP000799324"/>
    </source>
</evidence>
<gene>
    <name evidence="2" type="ORF">K491DRAFT_605557</name>
</gene>
<feature type="compositionally biased region" description="Polar residues" evidence="1">
    <location>
        <begin position="21"/>
        <end position="36"/>
    </location>
</feature>
<protein>
    <recommendedName>
        <fullName evidence="4">Proteophosphoglycan 5</fullName>
    </recommendedName>
</protein>
<feature type="compositionally biased region" description="Low complexity" evidence="1">
    <location>
        <begin position="181"/>
        <end position="200"/>
    </location>
</feature>
<dbReference type="Proteomes" id="UP000799324">
    <property type="component" value="Unassembled WGS sequence"/>
</dbReference>
<dbReference type="GO" id="GO:0016071">
    <property type="term" value="P:mRNA metabolic process"/>
    <property type="evidence" value="ECO:0007669"/>
    <property type="project" value="UniProtKB-ARBA"/>
</dbReference>
<feature type="region of interest" description="Disordered" evidence="1">
    <location>
        <begin position="165"/>
        <end position="545"/>
    </location>
</feature>
<feature type="region of interest" description="Disordered" evidence="1">
    <location>
        <begin position="1"/>
        <end position="109"/>
    </location>
</feature>
<feature type="compositionally biased region" description="Polar residues" evidence="1">
    <location>
        <begin position="224"/>
        <end position="242"/>
    </location>
</feature>
<dbReference type="InterPro" id="IPR028322">
    <property type="entry name" value="PNRC-like_rgn"/>
</dbReference>
<feature type="compositionally biased region" description="Polar residues" evidence="1">
    <location>
        <begin position="369"/>
        <end position="382"/>
    </location>
</feature>
<dbReference type="AlphaFoldDB" id="A0A6A6SZU7"/>
<organism evidence="2 3">
    <name type="scientific">Lophiostoma macrostomum CBS 122681</name>
    <dbReference type="NCBI Taxonomy" id="1314788"/>
    <lineage>
        <taxon>Eukaryota</taxon>
        <taxon>Fungi</taxon>
        <taxon>Dikarya</taxon>
        <taxon>Ascomycota</taxon>
        <taxon>Pezizomycotina</taxon>
        <taxon>Dothideomycetes</taxon>
        <taxon>Pleosporomycetidae</taxon>
        <taxon>Pleosporales</taxon>
        <taxon>Lophiostomataceae</taxon>
        <taxon>Lophiostoma</taxon>
    </lineage>
</organism>
<keyword evidence="3" id="KW-1185">Reference proteome</keyword>
<dbReference type="OrthoDB" id="2142961at2759"/>
<name>A0A6A6SZU7_9PLEO</name>
<evidence type="ECO:0000313" key="2">
    <source>
        <dbReference type="EMBL" id="KAF2652143.1"/>
    </source>
</evidence>
<dbReference type="Pfam" id="PF15365">
    <property type="entry name" value="PNRC"/>
    <property type="match status" value="1"/>
</dbReference>